<dbReference type="GO" id="GO:0005789">
    <property type="term" value="C:endoplasmic reticulum membrane"/>
    <property type="evidence" value="ECO:0007669"/>
    <property type="project" value="TreeGrafter"/>
</dbReference>
<dbReference type="GO" id="GO:0031902">
    <property type="term" value="C:late endosome membrane"/>
    <property type="evidence" value="ECO:0007669"/>
    <property type="project" value="TreeGrafter"/>
</dbReference>
<evidence type="ECO:0000256" key="2">
    <source>
        <dbReference type="SAM" id="Phobius"/>
    </source>
</evidence>
<dbReference type="GO" id="GO:0005794">
    <property type="term" value="C:Golgi apparatus"/>
    <property type="evidence" value="ECO:0007669"/>
    <property type="project" value="TreeGrafter"/>
</dbReference>
<evidence type="ECO:0000313" key="4">
    <source>
        <dbReference type="EMBL" id="CAE4611790.1"/>
    </source>
</evidence>
<dbReference type="GO" id="GO:0006888">
    <property type="term" value="P:endoplasmic reticulum to Golgi vesicle-mediated transport"/>
    <property type="evidence" value="ECO:0007669"/>
    <property type="project" value="TreeGrafter"/>
</dbReference>
<evidence type="ECO:0000256" key="1">
    <source>
        <dbReference type="SAM" id="MobiDB-lite"/>
    </source>
</evidence>
<sequence>MSSSFGRRRNVALQQKQKSKFTIGLAIGVVIGAVVMGMVTSLLDTHETITSTSTSSSTENAAEQKKPTSFKGWQSIDIFYGDTRHQTEQIKYPNKQEEWLGQVLQDKIVTDLLKDKLTEKDEGYFIDLAANHAYEWSNTYTLEHHGWNGLCIEPNPAYWFGLSFRKCQTVGALVGGESGKDELTEVEASFRGVFGGIVGKYDEKLANRKREPQAKPEKRFLVPFKDILRRYNVPKTIDYLSLDVEGAEYLVMKDFPFDEYRINLLTVERPDDQLKELFQKNGYVYLKQLVWWGETLWAHESLGYTPDHPQIAAIIEETQ</sequence>
<evidence type="ECO:0000259" key="3">
    <source>
        <dbReference type="Pfam" id="PF05050"/>
    </source>
</evidence>
<dbReference type="Pfam" id="PF05050">
    <property type="entry name" value="Methyltransf_21"/>
    <property type="match status" value="1"/>
</dbReference>
<keyword evidence="2" id="KW-0812">Transmembrane</keyword>
<name>A0A7S4RH05_9STRA</name>
<dbReference type="EMBL" id="HBNS01021813">
    <property type="protein sequence ID" value="CAE4611790.1"/>
    <property type="molecule type" value="Transcribed_RNA"/>
</dbReference>
<reference evidence="4" key="1">
    <citation type="submission" date="2021-01" db="EMBL/GenBank/DDBJ databases">
        <authorList>
            <person name="Corre E."/>
            <person name="Pelletier E."/>
            <person name="Niang G."/>
            <person name="Scheremetjew M."/>
            <person name="Finn R."/>
            <person name="Kale V."/>
            <person name="Holt S."/>
            <person name="Cochrane G."/>
            <person name="Meng A."/>
            <person name="Brown T."/>
            <person name="Cohen L."/>
        </authorList>
    </citation>
    <scope>NUCLEOTIDE SEQUENCE</scope>
    <source>
        <strain evidence="4">GSO104</strain>
    </source>
</reference>
<organism evidence="4">
    <name type="scientific">Ditylum brightwellii</name>
    <dbReference type="NCBI Taxonomy" id="49249"/>
    <lineage>
        <taxon>Eukaryota</taxon>
        <taxon>Sar</taxon>
        <taxon>Stramenopiles</taxon>
        <taxon>Ochrophyta</taxon>
        <taxon>Bacillariophyta</taxon>
        <taxon>Mediophyceae</taxon>
        <taxon>Lithodesmiophycidae</taxon>
        <taxon>Lithodesmiales</taxon>
        <taxon>Lithodesmiaceae</taxon>
        <taxon>Ditylum</taxon>
    </lineage>
</organism>
<dbReference type="InterPro" id="IPR006342">
    <property type="entry name" value="FkbM_mtfrase"/>
</dbReference>
<dbReference type="GO" id="GO:0005886">
    <property type="term" value="C:plasma membrane"/>
    <property type="evidence" value="ECO:0007669"/>
    <property type="project" value="TreeGrafter"/>
</dbReference>
<keyword evidence="2" id="KW-0472">Membrane</keyword>
<feature type="region of interest" description="Disordered" evidence="1">
    <location>
        <begin position="50"/>
        <end position="69"/>
    </location>
</feature>
<dbReference type="GO" id="GO:0016197">
    <property type="term" value="P:endosomal transport"/>
    <property type="evidence" value="ECO:0007669"/>
    <property type="project" value="TreeGrafter"/>
</dbReference>
<feature type="domain" description="Methyltransferase FkbM" evidence="3">
    <location>
        <begin position="129"/>
        <end position="283"/>
    </location>
</feature>
<dbReference type="InterPro" id="IPR029063">
    <property type="entry name" value="SAM-dependent_MTases_sf"/>
</dbReference>
<feature type="transmembrane region" description="Helical" evidence="2">
    <location>
        <begin position="21"/>
        <end position="43"/>
    </location>
</feature>
<dbReference type="InterPro" id="IPR053202">
    <property type="entry name" value="EGF_Rcpt_Signaling_Reg"/>
</dbReference>
<accession>A0A7S4RH05</accession>
<dbReference type="AlphaFoldDB" id="A0A7S4RH05"/>
<gene>
    <name evidence="4" type="ORF">DBRI00130_LOCUS17282</name>
</gene>
<keyword evidence="2" id="KW-1133">Transmembrane helix</keyword>
<dbReference type="PANTHER" id="PTHR34009:SF2">
    <property type="entry name" value="PROTEIN STAR"/>
    <property type="match status" value="1"/>
</dbReference>
<dbReference type="PANTHER" id="PTHR34009">
    <property type="entry name" value="PROTEIN STAR"/>
    <property type="match status" value="1"/>
</dbReference>
<dbReference type="Gene3D" id="3.40.50.150">
    <property type="entry name" value="Vaccinia Virus protein VP39"/>
    <property type="match status" value="1"/>
</dbReference>
<protein>
    <recommendedName>
        <fullName evidence="3">Methyltransferase FkbM domain-containing protein</fullName>
    </recommendedName>
</protein>
<proteinExistence type="predicted"/>